<dbReference type="Proteomes" id="UP000317243">
    <property type="component" value="Unassembled WGS sequence"/>
</dbReference>
<dbReference type="GO" id="GO:0006629">
    <property type="term" value="P:lipid metabolic process"/>
    <property type="evidence" value="ECO:0007669"/>
    <property type="project" value="InterPro"/>
</dbReference>
<accession>A0A5C5WC51</accession>
<proteinExistence type="predicted"/>
<keyword evidence="2" id="KW-0472">Membrane</keyword>
<dbReference type="AlphaFoldDB" id="A0A5C5WC51"/>
<feature type="transmembrane region" description="Helical" evidence="2">
    <location>
        <begin position="20"/>
        <end position="40"/>
    </location>
</feature>
<dbReference type="RefSeq" id="WP_146511433.1">
    <property type="nucleotide sequence ID" value="NZ_SIHI01000020.1"/>
</dbReference>
<comment type="caution">
    <text evidence="4">The sequence shown here is derived from an EMBL/GenBank/DDBJ whole genome shotgun (WGS) entry which is preliminary data.</text>
</comment>
<dbReference type="OrthoDB" id="214298at2"/>
<protein>
    <submittedName>
        <fullName evidence="4">Fatty acid desaturase</fullName>
    </submittedName>
</protein>
<keyword evidence="2" id="KW-1133">Transmembrane helix</keyword>
<evidence type="ECO:0000256" key="2">
    <source>
        <dbReference type="SAM" id="Phobius"/>
    </source>
</evidence>
<evidence type="ECO:0000256" key="1">
    <source>
        <dbReference type="SAM" id="MobiDB-lite"/>
    </source>
</evidence>
<name>A0A5C5WC51_9PLAN</name>
<feature type="transmembrane region" description="Helical" evidence="2">
    <location>
        <begin position="129"/>
        <end position="151"/>
    </location>
</feature>
<dbReference type="Pfam" id="PF00487">
    <property type="entry name" value="FA_desaturase"/>
    <property type="match status" value="1"/>
</dbReference>
<evidence type="ECO:0000259" key="3">
    <source>
        <dbReference type="Pfam" id="PF00487"/>
    </source>
</evidence>
<organism evidence="4 5">
    <name type="scientific">Thalassoglobus neptunius</name>
    <dbReference type="NCBI Taxonomy" id="1938619"/>
    <lineage>
        <taxon>Bacteria</taxon>
        <taxon>Pseudomonadati</taxon>
        <taxon>Planctomycetota</taxon>
        <taxon>Planctomycetia</taxon>
        <taxon>Planctomycetales</taxon>
        <taxon>Planctomycetaceae</taxon>
        <taxon>Thalassoglobus</taxon>
    </lineage>
</organism>
<feature type="domain" description="Fatty acid desaturase" evidence="3">
    <location>
        <begin position="44"/>
        <end position="286"/>
    </location>
</feature>
<feature type="transmembrane region" description="Helical" evidence="2">
    <location>
        <begin position="79"/>
        <end position="99"/>
    </location>
</feature>
<feature type="transmembrane region" description="Helical" evidence="2">
    <location>
        <begin position="172"/>
        <end position="191"/>
    </location>
</feature>
<feature type="region of interest" description="Disordered" evidence="1">
    <location>
        <begin position="345"/>
        <end position="366"/>
    </location>
</feature>
<reference evidence="4 5" key="1">
    <citation type="submission" date="2019-02" db="EMBL/GenBank/DDBJ databases">
        <title>Deep-cultivation of Planctomycetes and their phenomic and genomic characterization uncovers novel biology.</title>
        <authorList>
            <person name="Wiegand S."/>
            <person name="Jogler M."/>
            <person name="Boedeker C."/>
            <person name="Pinto D."/>
            <person name="Vollmers J."/>
            <person name="Rivas-Marin E."/>
            <person name="Kohn T."/>
            <person name="Peeters S.H."/>
            <person name="Heuer A."/>
            <person name="Rast P."/>
            <person name="Oberbeckmann S."/>
            <person name="Bunk B."/>
            <person name="Jeske O."/>
            <person name="Meyerdierks A."/>
            <person name="Storesund J.E."/>
            <person name="Kallscheuer N."/>
            <person name="Luecker S."/>
            <person name="Lage O.M."/>
            <person name="Pohl T."/>
            <person name="Merkel B.J."/>
            <person name="Hornburger P."/>
            <person name="Mueller R.-W."/>
            <person name="Bruemmer F."/>
            <person name="Labrenz M."/>
            <person name="Spormann A.M."/>
            <person name="Op Den Camp H."/>
            <person name="Overmann J."/>
            <person name="Amann R."/>
            <person name="Jetten M.S.M."/>
            <person name="Mascher T."/>
            <person name="Medema M.H."/>
            <person name="Devos D.P."/>
            <person name="Kaster A.-K."/>
            <person name="Ovreas L."/>
            <person name="Rohde M."/>
            <person name="Galperin M.Y."/>
            <person name="Jogler C."/>
        </authorList>
    </citation>
    <scope>NUCLEOTIDE SEQUENCE [LARGE SCALE GENOMIC DNA]</scope>
    <source>
        <strain evidence="4 5">KOR42</strain>
    </source>
</reference>
<evidence type="ECO:0000313" key="4">
    <source>
        <dbReference type="EMBL" id="TWT48234.1"/>
    </source>
</evidence>
<keyword evidence="2" id="KW-0812">Transmembrane</keyword>
<evidence type="ECO:0000313" key="5">
    <source>
        <dbReference type="Proteomes" id="UP000317243"/>
    </source>
</evidence>
<feature type="transmembrane region" description="Helical" evidence="2">
    <location>
        <begin position="46"/>
        <end position="67"/>
    </location>
</feature>
<dbReference type="EMBL" id="SIHI01000020">
    <property type="protein sequence ID" value="TWT48234.1"/>
    <property type="molecule type" value="Genomic_DNA"/>
</dbReference>
<keyword evidence="5" id="KW-1185">Reference proteome</keyword>
<dbReference type="InterPro" id="IPR005804">
    <property type="entry name" value="FA_desaturase_dom"/>
</dbReference>
<gene>
    <name evidence="4" type="ORF">KOR42_40250</name>
</gene>
<sequence length="366" mass="41951">MSNQAIAKFIDNQSIFFNTIPRFLHGVLGSLAIFGLAVGWPSNHWFVVTIWTLIASYSFFCWTSCFHEAAHQTLCGSKAFSILVGRFIGTMIFVPYHVYRESHIRHHAYLNKPSDWELWPYSDPNSSLWFRRIFCWLEIPFGIFTSPYVYARLFFRSDSPLTNPEVRRKIRNEYLLIAVTWTLILGTVALTSTWIPFLFAWVIPHAIAGVFQTFRKFTEHLGMQSYDPLLGTRTVIGSNVITRVSSYFNFDIFVHGPHHRHPRYRHEALCERMDQYQEEHPELSYPVFQSYWAAIADLVPSMVFNPGVGMNAGAPAPAVEKSHDVNDFVQDVAAEVLGQEDAVVPVEKRRELSSQSEPTESPVAAH</sequence>